<organism evidence="4 5">
    <name type="scientific">Halonotius terrestris</name>
    <dbReference type="NCBI Taxonomy" id="2487750"/>
    <lineage>
        <taxon>Archaea</taxon>
        <taxon>Methanobacteriati</taxon>
        <taxon>Methanobacteriota</taxon>
        <taxon>Stenosarchaea group</taxon>
        <taxon>Halobacteria</taxon>
        <taxon>Halobacteriales</taxon>
        <taxon>Haloferacaceae</taxon>
        <taxon>Halonotius</taxon>
    </lineage>
</organism>
<dbReference type="AlphaFoldDB" id="A0A8J8PB51"/>
<evidence type="ECO:0000313" key="4">
    <source>
        <dbReference type="EMBL" id="TQQ79143.1"/>
    </source>
</evidence>
<keyword evidence="3" id="KW-1133">Transmembrane helix</keyword>
<evidence type="ECO:0000256" key="3">
    <source>
        <dbReference type="SAM" id="Phobius"/>
    </source>
</evidence>
<comment type="caution">
    <text evidence="4">The sequence shown here is derived from an EMBL/GenBank/DDBJ whole genome shotgun (WGS) entry which is preliminary data.</text>
</comment>
<dbReference type="EMBL" id="RKLU01000006">
    <property type="protein sequence ID" value="TQQ79143.1"/>
    <property type="molecule type" value="Genomic_DNA"/>
</dbReference>
<feature type="transmembrane region" description="Helical" evidence="3">
    <location>
        <begin position="33"/>
        <end position="54"/>
    </location>
</feature>
<reference evidence="4" key="1">
    <citation type="submission" date="2019-02" db="EMBL/GenBank/DDBJ databases">
        <title>Halonotius sp. a new haloarchaeum isolated from saline soil.</title>
        <authorList>
            <person name="Duran-Viseras A."/>
            <person name="Sanchez-Porro C."/>
            <person name="Ventosa A."/>
        </authorList>
    </citation>
    <scope>NUCLEOTIDE SEQUENCE</scope>
    <source>
        <strain evidence="4">F15B</strain>
    </source>
</reference>
<dbReference type="RefSeq" id="WP_142980412.1">
    <property type="nucleotide sequence ID" value="NZ_RKLU01000006.1"/>
</dbReference>
<sequence length="238" mass="27070">MSSSQNLKDDGEDGDQSDVFVATAGRFEGFQNVFNIFLGAIVLCFTAYLIYLILMGQTSSFTLPAAVTGLATVLLVSITYSYSNETKRLVNLNQKRNEREEKRKQEQIENTKRALAEEISHVEDWDETRQYIIEEGYHGSLAPTQIYESDPWRAGQFDEVPREAVYSYYNSLIGLQNELEGVSDEELLTNDVLQRNLKQQLDEISLRQRDALDALGYDDHDDVETDEEVEKATETATN</sequence>
<name>A0A8J8PB51_9EURY</name>
<evidence type="ECO:0000256" key="2">
    <source>
        <dbReference type="SAM" id="MobiDB-lite"/>
    </source>
</evidence>
<dbReference type="Proteomes" id="UP000705823">
    <property type="component" value="Unassembled WGS sequence"/>
</dbReference>
<protein>
    <submittedName>
        <fullName evidence="4">Uncharacterized protein</fullName>
    </submittedName>
</protein>
<keyword evidence="1" id="KW-0175">Coiled coil</keyword>
<keyword evidence="3" id="KW-0812">Transmembrane</keyword>
<keyword evidence="3" id="KW-0472">Membrane</keyword>
<feature type="region of interest" description="Disordered" evidence="2">
    <location>
        <begin position="217"/>
        <end position="238"/>
    </location>
</feature>
<evidence type="ECO:0000256" key="1">
    <source>
        <dbReference type="SAM" id="Coils"/>
    </source>
</evidence>
<gene>
    <name evidence="4" type="ORF">EGH24_12165</name>
</gene>
<feature type="compositionally biased region" description="Acidic residues" evidence="2">
    <location>
        <begin position="219"/>
        <end position="229"/>
    </location>
</feature>
<keyword evidence="5" id="KW-1185">Reference proteome</keyword>
<feature type="coiled-coil region" evidence="1">
    <location>
        <begin position="82"/>
        <end position="118"/>
    </location>
</feature>
<accession>A0A8J8PB51</accession>
<proteinExistence type="predicted"/>
<feature type="transmembrane region" description="Helical" evidence="3">
    <location>
        <begin position="61"/>
        <end position="82"/>
    </location>
</feature>
<evidence type="ECO:0000313" key="5">
    <source>
        <dbReference type="Proteomes" id="UP000705823"/>
    </source>
</evidence>